<evidence type="ECO:0000313" key="1">
    <source>
        <dbReference type="EMBL" id="VAX37692.1"/>
    </source>
</evidence>
<accession>A0A3B1DAA0</accession>
<reference evidence="1" key="1">
    <citation type="submission" date="2018-06" db="EMBL/GenBank/DDBJ databases">
        <authorList>
            <person name="Zhirakovskaya E."/>
        </authorList>
    </citation>
    <scope>NUCLEOTIDE SEQUENCE</scope>
</reference>
<name>A0A3B1DAA0_9ZZZZ</name>
<proteinExistence type="predicted"/>
<organism evidence="1">
    <name type="scientific">hydrothermal vent metagenome</name>
    <dbReference type="NCBI Taxonomy" id="652676"/>
    <lineage>
        <taxon>unclassified sequences</taxon>
        <taxon>metagenomes</taxon>
        <taxon>ecological metagenomes</taxon>
    </lineage>
</organism>
<dbReference type="AlphaFoldDB" id="A0A3B1DAA0"/>
<protein>
    <submittedName>
        <fullName evidence="1">Uncharacterized protein</fullName>
    </submittedName>
</protein>
<gene>
    <name evidence="1" type="ORF">MNBD_UNCLBAC01-2133</name>
</gene>
<sequence length="616" mass="69146">FMFTPEMSTPIKIPLPLPQYKGEDICLNLMFGPLAIAGKDDKINFKAGVTVGFVNIPEFFDNIIADDITAAFEANEKAFSLVLDRVFEDAEFQIPPISVTATQKIELGKMRLDLTDIELLLGDKIEIKGKFGVGIPSKLNNVFGVKDNGKPHYEIFNTYIPSQPTTSLINFHFGAGTDGVSFTLLDSPFKVIKFFTKNGKTWCDCDFGEYGAVQFMIPMFSLDSSSSAFKGAGAVKVVRPLKIPLSLIKNFLNENGHSQIADLLPAALAMKEVKLLDSNNKINISKLFQHIEAMGGEGFTFSDEIKNGLKVIEDKFDRLPDKLKQYFNITIPDEFSFDIVITPDGGATINIQLDGAPIRFLFGAPKIPMLYGIEFRGFSFGEILSGQLFLVKADFSFDCFDIYQFAAAFLPTDQLKFLADSRSLQNSIIVRNLTMFIFYHARVPIPIPLFYDELGIEYKGIEDIEFQTHVHFPQPRLDPMEMIKLLGELQKFFADKDYLFDTSKPLKNIDPTFTLGANYIRLPKYLSGKMLGKKTKIGSISLYLVFAHLLNGMKTFSVNRLMQAVPIKYRLGTQTIDFLAMTYQVKWLITTPDEFSKGAYKKLNLNASDQNGVLKI</sequence>
<dbReference type="EMBL" id="UOGJ01000135">
    <property type="protein sequence ID" value="VAX37692.1"/>
    <property type="molecule type" value="Genomic_DNA"/>
</dbReference>
<feature type="non-terminal residue" evidence="1">
    <location>
        <position position="1"/>
    </location>
</feature>
<feature type="non-terminal residue" evidence="1">
    <location>
        <position position="616"/>
    </location>
</feature>